<evidence type="ECO:0000259" key="1">
    <source>
        <dbReference type="Pfam" id="PF00561"/>
    </source>
</evidence>
<accession>A0A364KXH9</accession>
<dbReference type="SUPFAM" id="SSF53474">
    <property type="entry name" value="alpha/beta-Hydrolases"/>
    <property type="match status" value="1"/>
</dbReference>
<organism evidence="2 3">
    <name type="scientific">Talaromyces amestolkiae</name>
    <dbReference type="NCBI Taxonomy" id="1196081"/>
    <lineage>
        <taxon>Eukaryota</taxon>
        <taxon>Fungi</taxon>
        <taxon>Dikarya</taxon>
        <taxon>Ascomycota</taxon>
        <taxon>Pezizomycotina</taxon>
        <taxon>Eurotiomycetes</taxon>
        <taxon>Eurotiomycetidae</taxon>
        <taxon>Eurotiales</taxon>
        <taxon>Trichocomaceae</taxon>
        <taxon>Talaromyces</taxon>
        <taxon>Talaromyces sect. Talaromyces</taxon>
    </lineage>
</organism>
<dbReference type="AlphaFoldDB" id="A0A364KXH9"/>
<dbReference type="PANTHER" id="PTHR43798">
    <property type="entry name" value="MONOACYLGLYCEROL LIPASE"/>
    <property type="match status" value="1"/>
</dbReference>
<protein>
    <recommendedName>
        <fullName evidence="1">AB hydrolase-1 domain-containing protein</fullName>
    </recommendedName>
</protein>
<keyword evidence="3" id="KW-1185">Reference proteome</keyword>
<dbReference type="PANTHER" id="PTHR43798:SF33">
    <property type="entry name" value="HYDROLASE, PUTATIVE (AFU_ORTHOLOGUE AFUA_2G14860)-RELATED"/>
    <property type="match status" value="1"/>
</dbReference>
<evidence type="ECO:0000313" key="3">
    <source>
        <dbReference type="Proteomes" id="UP000249363"/>
    </source>
</evidence>
<dbReference type="InterPro" id="IPR000073">
    <property type="entry name" value="AB_hydrolase_1"/>
</dbReference>
<dbReference type="GO" id="GO:0016020">
    <property type="term" value="C:membrane"/>
    <property type="evidence" value="ECO:0007669"/>
    <property type="project" value="TreeGrafter"/>
</dbReference>
<dbReference type="OrthoDB" id="190201at2759"/>
<gene>
    <name evidence="2" type="ORF">BHQ10_004267</name>
</gene>
<comment type="caution">
    <text evidence="2">The sequence shown here is derived from an EMBL/GenBank/DDBJ whole genome shotgun (WGS) entry which is preliminary data.</text>
</comment>
<dbReference type="RefSeq" id="XP_040732771.1">
    <property type="nucleotide sequence ID" value="XM_040876614.1"/>
</dbReference>
<dbReference type="EMBL" id="MIKG01000007">
    <property type="protein sequence ID" value="RAO68255.1"/>
    <property type="molecule type" value="Genomic_DNA"/>
</dbReference>
<dbReference type="InterPro" id="IPR029058">
    <property type="entry name" value="AB_hydrolase_fold"/>
</dbReference>
<evidence type="ECO:0000313" key="2">
    <source>
        <dbReference type="EMBL" id="RAO68255.1"/>
    </source>
</evidence>
<feature type="domain" description="AB hydrolase-1" evidence="1">
    <location>
        <begin position="51"/>
        <end position="181"/>
    </location>
</feature>
<dbReference type="Gene3D" id="3.40.50.1820">
    <property type="entry name" value="alpha/beta hydrolase"/>
    <property type="match status" value="1"/>
</dbReference>
<proteinExistence type="predicted"/>
<dbReference type="InterPro" id="IPR050266">
    <property type="entry name" value="AB_hydrolase_sf"/>
</dbReference>
<dbReference type="Proteomes" id="UP000249363">
    <property type="component" value="Unassembled WGS sequence"/>
</dbReference>
<name>A0A364KXH9_TALAM</name>
<dbReference type="Pfam" id="PF00561">
    <property type="entry name" value="Abhydrolase_1"/>
    <property type="match status" value="1"/>
</dbReference>
<sequence>MALSKSTVSTTSHEPEAHIPEPALEWDTLDLTVEGVSIELATVTRFGPLSPILFLHGFGGTKEDYIDIALNPTFAGRSFILYDSPGSGASTCSDFSKVSIPFLVSLAQAVLNHFKIRRYHLVGHSMGGLTGLLLAEGNSAVLSFVNIKGNLAPEDCFLSRQIVDYPDSDPEKFMEQFILRTKLSSYYSAALYATSLRYKVQPSVVKPTFASMVEISDSKPLLSIFESLPIPKMYMFGEQYKSLTYLPRLADAGIELAMIPSSGHFVMYSNPVAMWERIAASVGRAGE</sequence>
<reference evidence="2 3" key="1">
    <citation type="journal article" date="2017" name="Biotechnol. Biofuels">
        <title>Differential beta-glucosidase expression as a function of carbon source availability in Talaromyces amestolkiae: a genomic and proteomic approach.</title>
        <authorList>
            <person name="de Eugenio L.I."/>
            <person name="Mendez-Liter J.A."/>
            <person name="Nieto-Dominguez M."/>
            <person name="Alonso L."/>
            <person name="Gil-Munoz J."/>
            <person name="Barriuso J."/>
            <person name="Prieto A."/>
            <person name="Martinez M.J."/>
        </authorList>
    </citation>
    <scope>NUCLEOTIDE SEQUENCE [LARGE SCALE GENOMIC DNA]</scope>
    <source>
        <strain evidence="2 3">CIB</strain>
    </source>
</reference>
<dbReference type="STRING" id="1196081.A0A364KXH9"/>
<dbReference type="GeneID" id="63793483"/>